<dbReference type="RefSeq" id="WP_003481412.1">
    <property type="nucleotide sequence ID" value="NZ_CM001477.1"/>
</dbReference>
<evidence type="ECO:0000313" key="2">
    <source>
        <dbReference type="EMBL" id="EIA17134.1"/>
    </source>
</evidence>
<organism evidence="2 3">
    <name type="scientific">Clostridium perfringens F262</name>
    <dbReference type="NCBI Taxonomy" id="883064"/>
    <lineage>
        <taxon>Bacteria</taxon>
        <taxon>Bacillati</taxon>
        <taxon>Bacillota</taxon>
        <taxon>Clostridia</taxon>
        <taxon>Eubacteriales</taxon>
        <taxon>Clostridiaceae</taxon>
        <taxon>Clostridium</taxon>
    </lineage>
</organism>
<protein>
    <submittedName>
        <fullName evidence="2">Phage-associated protein-like protein</fullName>
    </submittedName>
</protein>
<dbReference type="AlphaFoldDB" id="A0AAV3FCL5"/>
<evidence type="ECO:0000259" key="1">
    <source>
        <dbReference type="Pfam" id="PF13274"/>
    </source>
</evidence>
<dbReference type="InterPro" id="IPR025272">
    <property type="entry name" value="SocA_Panacea"/>
</dbReference>
<comment type="caution">
    <text evidence="2">The sequence shown here is derived from an EMBL/GenBank/DDBJ whole genome shotgun (WGS) entry which is preliminary data.</text>
</comment>
<proteinExistence type="predicted"/>
<gene>
    <name evidence="2" type="ORF">HA1_08347</name>
</gene>
<accession>A0AAV3FCL5</accession>
<dbReference type="EMBL" id="AFES01000022">
    <property type="protein sequence ID" value="EIA17134.1"/>
    <property type="molecule type" value="Genomic_DNA"/>
</dbReference>
<name>A0AAV3FCL5_CLOPF</name>
<sequence length="141" mass="16497">MYAAMDIAKYIINKCIELNRPISNLQLQKILYYVQGGYIKATKGDKLFDEDLEAWAYGPVVPGVYYKFNKYSSSNINSEYDSPYLNEKIREIVDPIIEEKSLLSAWNLVEKTHKETPWIRSYEEGKNNKISLEKMQDFFCS</sequence>
<reference evidence="2 3" key="1">
    <citation type="journal article" date="2012" name="PLoS ONE">
        <title>Genome Sequencing and Analysis of a Type A Clostridium perfringens Isolate from a Case of Bovine Clostridial Abomasitis.</title>
        <authorList>
            <person name="Nowell V.J."/>
            <person name="Kropinski A.M."/>
            <person name="Songer J.G."/>
            <person name="Macinnes J.I."/>
            <person name="Parreira V.R."/>
            <person name="Prescott J.F."/>
        </authorList>
    </citation>
    <scope>NUCLEOTIDE SEQUENCE [LARGE SCALE GENOMIC DNA]</scope>
    <source>
        <strain evidence="2 3">F262</strain>
    </source>
</reference>
<feature type="domain" description="Antitoxin SocA-like Panacea" evidence="1">
    <location>
        <begin position="27"/>
        <end position="118"/>
    </location>
</feature>
<dbReference type="Pfam" id="PF13274">
    <property type="entry name" value="SocA_Panacea"/>
    <property type="match status" value="1"/>
</dbReference>
<dbReference type="Proteomes" id="UP000005358">
    <property type="component" value="Chromosome"/>
</dbReference>
<evidence type="ECO:0000313" key="3">
    <source>
        <dbReference type="Proteomes" id="UP000005358"/>
    </source>
</evidence>